<dbReference type="InParanoid" id="A0A5F8GJY9"/>
<gene>
    <name evidence="13" type="primary">HYKK</name>
</gene>
<dbReference type="Bgee" id="ENSMODG00000039453">
    <property type="expression patterns" value="Expressed in adult mammalian kidney and 16 other cell types or tissues"/>
</dbReference>
<keyword evidence="14" id="KW-1185">Reference proteome</keyword>
<evidence type="ECO:0000256" key="5">
    <source>
        <dbReference type="ARBA" id="ARBA00022777"/>
    </source>
</evidence>
<dbReference type="CTD" id="123688"/>
<dbReference type="FunFam" id="3.90.1200.10:FF:000007">
    <property type="entry name" value="hydroxylysine kinase isoform X1"/>
    <property type="match status" value="1"/>
</dbReference>
<sequence>MPQIFSLRTNWNAIFGACPVENALCSFGHAELLLAALVSCMMSFRDVCLSLVLCLPPTTPWGWRRWFLTLFPLNDPGSLRSRRGSSSCKETAQKDQNETAEDQSLSAAMPGPEHQPSQALTKPAFSEPQACALVESMFGLKVAKIQPLPSYDDQNFHVHVPRAPSATGGLSEYVLKVNNSESSKNADLVEVQSCAMMFLKAEGFPTATVHPTKGGNLASLMSIDSGSNTQSYLVRLFTYLPGRPIAQVPVTTKLLYEVGKLAAQMDRTLEKFHHPKISSLQRGDFIWNLRNVPLLEKYSSALGQTPNREMVDQVLKRFKDEIVPKLSSFRECINHGDLNGYNLLVEPSSEASGDAEYRVSGVLDFEDMSRGCYVFELAIAIMYMMIESEGNLAAGGHVLAGFESVVPLTAEERSALFLLVSGRFAQSLVMSAYTCQLYPENKDYLTITAKTGWKHLQKLLDAGQKAVEEIWFETSKSYTQP</sequence>
<dbReference type="AlphaFoldDB" id="A0A5F8GJY9"/>
<dbReference type="GO" id="GO:0019202">
    <property type="term" value="F:amino acid kinase activity"/>
    <property type="evidence" value="ECO:0000318"/>
    <property type="project" value="GO_Central"/>
</dbReference>
<protein>
    <recommendedName>
        <fullName evidence="9">Hydroxylysine kinase</fullName>
        <ecNumber evidence="8">2.7.1.81</ecNumber>
    </recommendedName>
    <alternativeName>
        <fullName evidence="10">Aminoglycoside phosphotransferase domain-containing protein 1</fullName>
    </alternativeName>
</protein>
<organism evidence="13 14">
    <name type="scientific">Monodelphis domestica</name>
    <name type="common">Gray short-tailed opossum</name>
    <dbReference type="NCBI Taxonomy" id="13616"/>
    <lineage>
        <taxon>Eukaryota</taxon>
        <taxon>Metazoa</taxon>
        <taxon>Chordata</taxon>
        <taxon>Craniata</taxon>
        <taxon>Vertebrata</taxon>
        <taxon>Euteleostomi</taxon>
        <taxon>Mammalia</taxon>
        <taxon>Metatheria</taxon>
        <taxon>Didelphimorphia</taxon>
        <taxon>Didelphidae</taxon>
        <taxon>Monodelphis</taxon>
    </lineage>
</organism>
<comment type="subcellular location">
    <subcellularLocation>
        <location evidence="1">Cytoplasm</location>
    </subcellularLocation>
</comment>
<evidence type="ECO:0000313" key="14">
    <source>
        <dbReference type="Proteomes" id="UP000002280"/>
    </source>
</evidence>
<dbReference type="OrthoDB" id="9973935at2759"/>
<evidence type="ECO:0000256" key="8">
    <source>
        <dbReference type="ARBA" id="ARBA00038873"/>
    </source>
</evidence>
<evidence type="ECO:0000256" key="2">
    <source>
        <dbReference type="ARBA" id="ARBA00006219"/>
    </source>
</evidence>
<comment type="catalytic activity">
    <reaction evidence="6">
        <text>(5R)-5-hydroxy-L-lysine + GTP = (5R)-5-phosphooxy-L-lysine + GDP + H(+)</text>
        <dbReference type="Rhea" id="RHEA:19049"/>
        <dbReference type="ChEBI" id="CHEBI:15378"/>
        <dbReference type="ChEBI" id="CHEBI:37565"/>
        <dbReference type="ChEBI" id="CHEBI:57882"/>
        <dbReference type="ChEBI" id="CHEBI:58189"/>
        <dbReference type="ChEBI" id="CHEBI:58357"/>
        <dbReference type="EC" id="2.7.1.81"/>
    </reaction>
</comment>
<dbReference type="GO" id="GO:0047992">
    <property type="term" value="F:hydroxylysine kinase activity"/>
    <property type="evidence" value="ECO:0007669"/>
    <property type="project" value="UniProtKB-EC"/>
</dbReference>
<keyword evidence="5" id="KW-0418">Kinase</keyword>
<dbReference type="Pfam" id="PF01636">
    <property type="entry name" value="APH"/>
    <property type="match status" value="1"/>
</dbReference>
<comment type="function">
    <text evidence="7">Catalyzes the GTP-dependent phosphorylation of 5-hydroxy-L-lysine.</text>
</comment>
<proteinExistence type="inferred from homology"/>
<evidence type="ECO:0000256" key="11">
    <source>
        <dbReference type="SAM" id="MobiDB-lite"/>
    </source>
</evidence>
<keyword evidence="4" id="KW-0808">Transferase</keyword>
<dbReference type="SUPFAM" id="SSF56112">
    <property type="entry name" value="Protein kinase-like (PK-like)"/>
    <property type="match status" value="1"/>
</dbReference>
<dbReference type="Proteomes" id="UP000002280">
    <property type="component" value="Chromosome 1"/>
</dbReference>
<dbReference type="KEGG" id="mdo:100025929"/>
<dbReference type="Gene3D" id="3.90.1200.10">
    <property type="match status" value="1"/>
</dbReference>
<accession>A0A5F8GJY9</accession>
<dbReference type="OMA" id="AAHSCQL"/>
<dbReference type="GO" id="GO:0005737">
    <property type="term" value="C:cytoplasm"/>
    <property type="evidence" value="ECO:0007669"/>
    <property type="project" value="UniProtKB-SubCell"/>
</dbReference>
<dbReference type="STRING" id="13616.ENSMODP00000047742"/>
<dbReference type="Ensembl" id="ENSMODT00000075813.1">
    <property type="protein sequence ID" value="ENSMODP00000047742.1"/>
    <property type="gene ID" value="ENSMODG00000039453.1"/>
</dbReference>
<dbReference type="FunCoup" id="A0A5F8GJY9">
    <property type="interactions" value="312"/>
</dbReference>
<evidence type="ECO:0000256" key="9">
    <source>
        <dbReference type="ARBA" id="ARBA00040505"/>
    </source>
</evidence>
<name>A0A5F8GJY9_MONDO</name>
<feature type="domain" description="Aminoglycoside phosphotransferase" evidence="12">
    <location>
        <begin position="145"/>
        <end position="395"/>
    </location>
</feature>
<dbReference type="InterPro" id="IPR011009">
    <property type="entry name" value="Kinase-like_dom_sf"/>
</dbReference>
<dbReference type="PANTHER" id="PTHR21064:SF1">
    <property type="entry name" value="HYDROXYLYSINE KINASE"/>
    <property type="match status" value="1"/>
</dbReference>
<dbReference type="EC" id="2.7.1.81" evidence="8"/>
<evidence type="ECO:0000256" key="7">
    <source>
        <dbReference type="ARBA" id="ARBA00037368"/>
    </source>
</evidence>
<dbReference type="GeneID" id="100025929"/>
<reference evidence="13" key="2">
    <citation type="submission" date="2025-08" db="UniProtKB">
        <authorList>
            <consortium name="Ensembl"/>
        </authorList>
    </citation>
    <scope>IDENTIFICATION</scope>
</reference>
<evidence type="ECO:0000313" key="13">
    <source>
        <dbReference type="Ensembl" id="ENSMODP00000047742.1"/>
    </source>
</evidence>
<dbReference type="InterPro" id="IPR050249">
    <property type="entry name" value="Pseudomonas-type_ThrB"/>
</dbReference>
<evidence type="ECO:0000256" key="6">
    <source>
        <dbReference type="ARBA" id="ARBA00036820"/>
    </source>
</evidence>
<reference evidence="13 14" key="1">
    <citation type="journal article" date="2007" name="Nature">
        <title>Genome of the marsupial Monodelphis domestica reveals innovation in non-coding sequences.</title>
        <authorList>
            <person name="Mikkelsen T.S."/>
            <person name="Wakefield M.J."/>
            <person name="Aken B."/>
            <person name="Amemiya C.T."/>
            <person name="Chang J.L."/>
            <person name="Duke S."/>
            <person name="Garber M."/>
            <person name="Gentles A.J."/>
            <person name="Goodstadt L."/>
            <person name="Heger A."/>
            <person name="Jurka J."/>
            <person name="Kamal M."/>
            <person name="Mauceli E."/>
            <person name="Searle S.M."/>
            <person name="Sharpe T."/>
            <person name="Baker M.L."/>
            <person name="Batzer M.A."/>
            <person name="Benos P.V."/>
            <person name="Belov K."/>
            <person name="Clamp M."/>
            <person name="Cook A."/>
            <person name="Cuff J."/>
            <person name="Das R."/>
            <person name="Davidow L."/>
            <person name="Deakin J.E."/>
            <person name="Fazzari M.J."/>
            <person name="Glass J.L."/>
            <person name="Grabherr M."/>
            <person name="Greally J.M."/>
            <person name="Gu W."/>
            <person name="Hore T.A."/>
            <person name="Huttley G.A."/>
            <person name="Kleber M."/>
            <person name="Jirtle R.L."/>
            <person name="Koina E."/>
            <person name="Lee J.T."/>
            <person name="Mahony S."/>
            <person name="Marra M.A."/>
            <person name="Miller R.D."/>
            <person name="Nicholls R.D."/>
            <person name="Oda M."/>
            <person name="Papenfuss A.T."/>
            <person name="Parra Z.E."/>
            <person name="Pollock D.D."/>
            <person name="Ray D.A."/>
            <person name="Schein J.E."/>
            <person name="Speed T.P."/>
            <person name="Thompson K."/>
            <person name="VandeBerg J.L."/>
            <person name="Wade C.M."/>
            <person name="Walker J.A."/>
            <person name="Waters P.D."/>
            <person name="Webber C."/>
            <person name="Weidman J.R."/>
            <person name="Xie X."/>
            <person name="Zody M.C."/>
            <person name="Baldwin J."/>
            <person name="Abdouelleil A."/>
            <person name="Abdulkadir J."/>
            <person name="Abebe A."/>
            <person name="Abera B."/>
            <person name="Abreu J."/>
            <person name="Acer S.C."/>
            <person name="Aftuck L."/>
            <person name="Alexander A."/>
            <person name="An P."/>
            <person name="Anderson E."/>
            <person name="Anderson S."/>
            <person name="Arachi H."/>
            <person name="Azer M."/>
            <person name="Bachantsang P."/>
            <person name="Barry A."/>
            <person name="Bayul T."/>
            <person name="Berlin A."/>
            <person name="Bessette D."/>
            <person name="Bloom T."/>
            <person name="Bloom T."/>
            <person name="Boguslavskiy L."/>
            <person name="Bonnet C."/>
            <person name="Boukhgalter B."/>
            <person name="Bourzgui I."/>
            <person name="Brown A."/>
            <person name="Cahill P."/>
            <person name="Channer S."/>
            <person name="Cheshatsang Y."/>
            <person name="Chuda L."/>
            <person name="Citroen M."/>
            <person name="Collymore A."/>
            <person name="Cooke P."/>
            <person name="Costello M."/>
            <person name="D'Aco K."/>
            <person name="Daza R."/>
            <person name="De Haan G."/>
            <person name="DeGray S."/>
            <person name="DeMaso C."/>
            <person name="Dhargay N."/>
            <person name="Dooley K."/>
            <person name="Dooley E."/>
            <person name="Doricent M."/>
            <person name="Dorje P."/>
            <person name="Dorjee K."/>
            <person name="Dupes A."/>
            <person name="Elong R."/>
            <person name="Falk J."/>
            <person name="Farina A."/>
            <person name="Faro S."/>
            <person name="Ferguson D."/>
            <person name="Fisher S."/>
            <person name="Foley C.D."/>
            <person name="Franke A."/>
            <person name="Friedrich D."/>
            <person name="Gadbois L."/>
            <person name="Gearin G."/>
            <person name="Gearin C.R."/>
            <person name="Giannoukos G."/>
            <person name="Goode T."/>
            <person name="Graham J."/>
            <person name="Grandbois E."/>
            <person name="Grewal S."/>
            <person name="Gyaltsen K."/>
            <person name="Hafez N."/>
            <person name="Hagos B."/>
            <person name="Hall J."/>
            <person name="Henson C."/>
            <person name="Hollinger A."/>
            <person name="Honan T."/>
            <person name="Huard M.D."/>
            <person name="Hughes L."/>
            <person name="Hurhula B."/>
            <person name="Husby M.E."/>
            <person name="Kamat A."/>
            <person name="Kanga B."/>
            <person name="Kashin S."/>
            <person name="Khazanovich D."/>
            <person name="Kisner P."/>
            <person name="Lance K."/>
            <person name="Lara M."/>
            <person name="Lee W."/>
            <person name="Lennon N."/>
            <person name="Letendre F."/>
            <person name="LeVine R."/>
            <person name="Lipovsky A."/>
            <person name="Liu X."/>
            <person name="Liu J."/>
            <person name="Liu S."/>
            <person name="Lokyitsang T."/>
            <person name="Lokyitsang Y."/>
            <person name="Lubonja R."/>
            <person name="Lui A."/>
            <person name="MacDonald P."/>
            <person name="Magnisalis V."/>
            <person name="Maru K."/>
            <person name="Matthews C."/>
            <person name="McCusker W."/>
            <person name="McDonough S."/>
            <person name="Mehta T."/>
            <person name="Meldrim J."/>
            <person name="Meneus L."/>
            <person name="Mihai O."/>
            <person name="Mihalev A."/>
            <person name="Mihova T."/>
            <person name="Mittelman R."/>
            <person name="Mlenga V."/>
            <person name="Montmayeur A."/>
            <person name="Mulrain L."/>
            <person name="Navidi A."/>
            <person name="Naylor J."/>
            <person name="Negash T."/>
            <person name="Nguyen T."/>
            <person name="Nguyen N."/>
            <person name="Nicol R."/>
            <person name="Norbu C."/>
            <person name="Norbu N."/>
            <person name="Novod N."/>
            <person name="O'Neill B."/>
            <person name="Osman S."/>
            <person name="Markiewicz E."/>
            <person name="Oyono O.L."/>
            <person name="Patti C."/>
            <person name="Phunkhang P."/>
            <person name="Pierre F."/>
            <person name="Priest M."/>
            <person name="Raghuraman S."/>
            <person name="Rege F."/>
            <person name="Reyes R."/>
            <person name="Rise C."/>
            <person name="Rogov P."/>
            <person name="Ross K."/>
            <person name="Ryan E."/>
            <person name="Settipalli S."/>
            <person name="Shea T."/>
            <person name="Sherpa N."/>
            <person name="Shi L."/>
            <person name="Shih D."/>
            <person name="Sparrow T."/>
            <person name="Spaulding J."/>
            <person name="Stalker J."/>
            <person name="Stange-Thomann N."/>
            <person name="Stavropoulos S."/>
            <person name="Stone C."/>
            <person name="Strader C."/>
            <person name="Tesfaye S."/>
            <person name="Thomson T."/>
            <person name="Thoulutsang Y."/>
            <person name="Thoulutsang D."/>
            <person name="Topham K."/>
            <person name="Topping I."/>
            <person name="Tsamla T."/>
            <person name="Vassiliev H."/>
            <person name="Vo A."/>
            <person name="Wangchuk T."/>
            <person name="Wangdi T."/>
            <person name="Weiand M."/>
            <person name="Wilkinson J."/>
            <person name="Wilson A."/>
            <person name="Yadav S."/>
            <person name="Young G."/>
            <person name="Yu Q."/>
            <person name="Zembek L."/>
            <person name="Zhong D."/>
            <person name="Zimmer A."/>
            <person name="Zwirko Z."/>
            <person name="Jaffe D.B."/>
            <person name="Alvarez P."/>
            <person name="Brockman W."/>
            <person name="Butler J."/>
            <person name="Chin C."/>
            <person name="Gnerre S."/>
            <person name="MacCallum I."/>
            <person name="Graves J.A."/>
            <person name="Ponting C.P."/>
            <person name="Breen M."/>
            <person name="Samollow P.B."/>
            <person name="Lander E.S."/>
            <person name="Lindblad-Toh K."/>
        </authorList>
    </citation>
    <scope>NUCLEOTIDE SEQUENCE [LARGE SCALE GENOMIC DNA]</scope>
</reference>
<evidence type="ECO:0000256" key="3">
    <source>
        <dbReference type="ARBA" id="ARBA00022490"/>
    </source>
</evidence>
<feature type="region of interest" description="Disordered" evidence="11">
    <location>
        <begin position="79"/>
        <end position="122"/>
    </location>
</feature>
<comment type="similarity">
    <text evidence="2">Belongs to the aminoglycoside phosphotransferase family.</text>
</comment>
<evidence type="ECO:0000259" key="12">
    <source>
        <dbReference type="Pfam" id="PF01636"/>
    </source>
</evidence>
<evidence type="ECO:0000256" key="10">
    <source>
        <dbReference type="ARBA" id="ARBA00076893"/>
    </source>
</evidence>
<dbReference type="FunFam" id="3.30.200.20:FF:000549">
    <property type="entry name" value="hydroxylysine kinase"/>
    <property type="match status" value="1"/>
</dbReference>
<dbReference type="GeneTree" id="ENSGT00390000011314"/>
<dbReference type="PANTHER" id="PTHR21064">
    <property type="entry name" value="AMINOGLYCOSIDE PHOSPHOTRANSFERASE DOMAIN-CONTAINING PROTEIN-RELATED"/>
    <property type="match status" value="1"/>
</dbReference>
<evidence type="ECO:0000256" key="4">
    <source>
        <dbReference type="ARBA" id="ARBA00022679"/>
    </source>
</evidence>
<evidence type="ECO:0000256" key="1">
    <source>
        <dbReference type="ARBA" id="ARBA00004496"/>
    </source>
</evidence>
<dbReference type="InterPro" id="IPR002575">
    <property type="entry name" value="Aminoglycoside_PTrfase"/>
</dbReference>
<reference evidence="13" key="3">
    <citation type="submission" date="2025-09" db="UniProtKB">
        <authorList>
            <consortium name="Ensembl"/>
        </authorList>
    </citation>
    <scope>IDENTIFICATION</scope>
</reference>
<keyword evidence="3" id="KW-0963">Cytoplasm</keyword>